<evidence type="ECO:0000313" key="6">
    <source>
        <dbReference type="WBParaSite" id="L893_g7750.t1"/>
    </source>
</evidence>
<keyword evidence="3" id="KW-0732">Signal</keyword>
<keyword evidence="2" id="KW-0812">Transmembrane</keyword>
<keyword evidence="5" id="KW-1185">Reference proteome</keyword>
<organism evidence="5 6">
    <name type="scientific">Steinernema glaseri</name>
    <dbReference type="NCBI Taxonomy" id="37863"/>
    <lineage>
        <taxon>Eukaryota</taxon>
        <taxon>Metazoa</taxon>
        <taxon>Ecdysozoa</taxon>
        <taxon>Nematoda</taxon>
        <taxon>Chromadorea</taxon>
        <taxon>Rhabditida</taxon>
        <taxon>Tylenchina</taxon>
        <taxon>Panagrolaimomorpha</taxon>
        <taxon>Strongyloidoidea</taxon>
        <taxon>Steinernematidae</taxon>
        <taxon>Steinernema</taxon>
    </lineage>
</organism>
<dbReference type="InterPro" id="IPR000742">
    <property type="entry name" value="EGF"/>
</dbReference>
<sequence>MRSIPLVIFFVAYKLLFVAAEPEVASDVCKQDPSPCGLGTCTPLKKGRFLCNCTECFAGPRCEQNICEMQWQITVPKPLNRSQKVVRTVLTGLVILMALLAVVCFWKDRSAWARIKKRIRENVPADSSEISRITYHNSEDEGSVCGRIHSAVSWNRTKTAMSSRTLARVPSLTTLEVISMEKPRRLAWDEVEMRRHGYVDRMCRRPEEVDPKSIDVSIVEPTTNFSTMQASASGKKPGSLGTSATQATSATTLTPTPSAKGILSQAIGNGFVEGARDKTFQKIAL</sequence>
<evidence type="ECO:0000256" key="1">
    <source>
        <dbReference type="SAM" id="MobiDB-lite"/>
    </source>
</evidence>
<feature type="transmembrane region" description="Helical" evidence="2">
    <location>
        <begin position="85"/>
        <end position="106"/>
    </location>
</feature>
<evidence type="ECO:0000259" key="4">
    <source>
        <dbReference type="PROSITE" id="PS00022"/>
    </source>
</evidence>
<protein>
    <submittedName>
        <fullName evidence="6">EGF-like domain-containing protein</fullName>
    </submittedName>
</protein>
<feature type="compositionally biased region" description="Low complexity" evidence="1">
    <location>
        <begin position="238"/>
        <end position="256"/>
    </location>
</feature>
<dbReference type="Proteomes" id="UP000095287">
    <property type="component" value="Unplaced"/>
</dbReference>
<feature type="region of interest" description="Disordered" evidence="1">
    <location>
        <begin position="226"/>
        <end position="256"/>
    </location>
</feature>
<reference evidence="6" key="1">
    <citation type="submission" date="2016-11" db="UniProtKB">
        <authorList>
            <consortium name="WormBaseParasite"/>
        </authorList>
    </citation>
    <scope>IDENTIFICATION</scope>
</reference>
<proteinExistence type="predicted"/>
<feature type="chain" id="PRO_5009314999" evidence="3">
    <location>
        <begin position="21"/>
        <end position="285"/>
    </location>
</feature>
<keyword evidence="2" id="KW-1133">Transmembrane helix</keyword>
<evidence type="ECO:0000313" key="5">
    <source>
        <dbReference type="Proteomes" id="UP000095287"/>
    </source>
</evidence>
<keyword evidence="2" id="KW-0472">Membrane</keyword>
<accession>A0A1I8APK2</accession>
<dbReference type="AlphaFoldDB" id="A0A1I8APK2"/>
<dbReference type="PROSITE" id="PS00022">
    <property type="entry name" value="EGF_1"/>
    <property type="match status" value="1"/>
</dbReference>
<name>A0A1I8APK2_9BILA</name>
<feature type="domain" description="EGF-like" evidence="4">
    <location>
        <begin position="51"/>
        <end position="62"/>
    </location>
</feature>
<evidence type="ECO:0000256" key="3">
    <source>
        <dbReference type="SAM" id="SignalP"/>
    </source>
</evidence>
<feature type="signal peptide" evidence="3">
    <location>
        <begin position="1"/>
        <end position="20"/>
    </location>
</feature>
<evidence type="ECO:0000256" key="2">
    <source>
        <dbReference type="SAM" id="Phobius"/>
    </source>
</evidence>
<dbReference type="WBParaSite" id="L893_g7750.t1">
    <property type="protein sequence ID" value="L893_g7750.t1"/>
    <property type="gene ID" value="L893_g7750"/>
</dbReference>